<feature type="transmembrane region" description="Helical" evidence="3">
    <location>
        <begin position="6"/>
        <end position="29"/>
    </location>
</feature>
<dbReference type="Gene3D" id="3.30.200.20">
    <property type="entry name" value="Phosphorylase Kinase, domain 1"/>
    <property type="match status" value="1"/>
</dbReference>
<feature type="domain" description="Protein kinase" evidence="4">
    <location>
        <begin position="85"/>
        <end position="163"/>
    </location>
</feature>
<dbReference type="InterPro" id="IPR000719">
    <property type="entry name" value="Prot_kinase_dom"/>
</dbReference>
<dbReference type="GO" id="GO:0007169">
    <property type="term" value="P:cell surface receptor protein tyrosine kinase signaling pathway"/>
    <property type="evidence" value="ECO:0007669"/>
    <property type="project" value="TreeGrafter"/>
</dbReference>
<comment type="subcellular location">
    <subcellularLocation>
        <location evidence="1">Membrane</location>
        <topology evidence="1">Single-pass membrane protein</topology>
    </subcellularLocation>
</comment>
<sequence length="163" mass="18328">MDAMVILTVSATPILVVALTVASIFYYRYRKKKKKKQSRNITLSKEETERYLRGQPESLNPMMALNEQADLLPFDEHWHFPAEKLKLGEVLGSGAFGYVLKAVAIGICPPEPKTTVAVKKRNPLSSLENYKTHLMEMKIMSHLGMHLNVVNFLGVCTKDLAHG</sequence>
<evidence type="ECO:0000313" key="5">
    <source>
        <dbReference type="EMBL" id="CAD7250876.1"/>
    </source>
</evidence>
<dbReference type="PROSITE" id="PS00107">
    <property type="entry name" value="PROTEIN_KINASE_ATP"/>
    <property type="match status" value="1"/>
</dbReference>
<gene>
    <name evidence="5" type="ORF">DSTB1V02_LOCUS10645</name>
</gene>
<feature type="binding site" evidence="2">
    <location>
        <position position="120"/>
    </location>
    <ligand>
        <name>ATP</name>
        <dbReference type="ChEBI" id="CHEBI:30616"/>
    </ligand>
</feature>
<feature type="non-terminal residue" evidence="5">
    <location>
        <position position="1"/>
    </location>
</feature>
<evidence type="ECO:0000256" key="2">
    <source>
        <dbReference type="PROSITE-ProRule" id="PRU10141"/>
    </source>
</evidence>
<protein>
    <recommendedName>
        <fullName evidence="4">Protein kinase domain-containing protein</fullName>
    </recommendedName>
</protein>
<dbReference type="Pfam" id="PF07714">
    <property type="entry name" value="PK_Tyr_Ser-Thr"/>
    <property type="match status" value="1"/>
</dbReference>
<keyword evidence="2" id="KW-0547">Nucleotide-binding</keyword>
<accession>A0A7R9FQ92</accession>
<dbReference type="EMBL" id="LR902642">
    <property type="protein sequence ID" value="CAD7250876.1"/>
    <property type="molecule type" value="Genomic_DNA"/>
</dbReference>
<dbReference type="Proteomes" id="UP000677054">
    <property type="component" value="Unassembled WGS sequence"/>
</dbReference>
<evidence type="ECO:0000256" key="3">
    <source>
        <dbReference type="SAM" id="Phobius"/>
    </source>
</evidence>
<evidence type="ECO:0000256" key="1">
    <source>
        <dbReference type="ARBA" id="ARBA00004167"/>
    </source>
</evidence>
<dbReference type="OrthoDB" id="5979328at2759"/>
<dbReference type="EMBL" id="CAJPEV010003125">
    <property type="protein sequence ID" value="CAG0898999.1"/>
    <property type="molecule type" value="Genomic_DNA"/>
</dbReference>
<dbReference type="GO" id="GO:0043235">
    <property type="term" value="C:receptor complex"/>
    <property type="evidence" value="ECO:0007669"/>
    <property type="project" value="TreeGrafter"/>
</dbReference>
<dbReference type="InterPro" id="IPR017441">
    <property type="entry name" value="Protein_kinase_ATP_BS"/>
</dbReference>
<dbReference type="SUPFAM" id="SSF56112">
    <property type="entry name" value="Protein kinase-like (PK-like)"/>
    <property type="match status" value="1"/>
</dbReference>
<dbReference type="GO" id="GO:0005886">
    <property type="term" value="C:plasma membrane"/>
    <property type="evidence" value="ECO:0007669"/>
    <property type="project" value="TreeGrafter"/>
</dbReference>
<evidence type="ECO:0000259" key="4">
    <source>
        <dbReference type="PROSITE" id="PS50011"/>
    </source>
</evidence>
<dbReference type="PANTHER" id="PTHR24416">
    <property type="entry name" value="TYROSINE-PROTEIN KINASE RECEPTOR"/>
    <property type="match status" value="1"/>
</dbReference>
<dbReference type="InterPro" id="IPR001245">
    <property type="entry name" value="Ser-Thr/Tyr_kinase_cat_dom"/>
</dbReference>
<keyword evidence="3" id="KW-0812">Transmembrane</keyword>
<organism evidence="5">
    <name type="scientific">Darwinula stevensoni</name>
    <dbReference type="NCBI Taxonomy" id="69355"/>
    <lineage>
        <taxon>Eukaryota</taxon>
        <taxon>Metazoa</taxon>
        <taxon>Ecdysozoa</taxon>
        <taxon>Arthropoda</taxon>
        <taxon>Crustacea</taxon>
        <taxon>Oligostraca</taxon>
        <taxon>Ostracoda</taxon>
        <taxon>Podocopa</taxon>
        <taxon>Podocopida</taxon>
        <taxon>Darwinulocopina</taxon>
        <taxon>Darwinuloidea</taxon>
        <taxon>Darwinulidae</taxon>
        <taxon>Darwinula</taxon>
    </lineage>
</organism>
<name>A0A7R9FQ92_9CRUS</name>
<dbReference type="AlphaFoldDB" id="A0A7R9FQ92"/>
<proteinExistence type="predicted"/>
<reference evidence="5" key="1">
    <citation type="submission" date="2020-11" db="EMBL/GenBank/DDBJ databases">
        <authorList>
            <person name="Tran Van P."/>
        </authorList>
    </citation>
    <scope>NUCLEOTIDE SEQUENCE</scope>
</reference>
<dbReference type="GO" id="GO:0004714">
    <property type="term" value="F:transmembrane receptor protein tyrosine kinase activity"/>
    <property type="evidence" value="ECO:0007669"/>
    <property type="project" value="TreeGrafter"/>
</dbReference>
<dbReference type="PANTHER" id="PTHR24416:SF600">
    <property type="entry name" value="PDGF- AND VEGF-RECEPTOR RELATED, ISOFORM J"/>
    <property type="match status" value="1"/>
</dbReference>
<keyword evidence="2" id="KW-0067">ATP-binding</keyword>
<keyword evidence="3" id="KW-1133">Transmembrane helix</keyword>
<keyword evidence="3" id="KW-0472">Membrane</keyword>
<keyword evidence="6" id="KW-1185">Reference proteome</keyword>
<dbReference type="GO" id="GO:0005524">
    <property type="term" value="F:ATP binding"/>
    <property type="evidence" value="ECO:0007669"/>
    <property type="project" value="UniProtKB-UniRule"/>
</dbReference>
<dbReference type="PROSITE" id="PS50011">
    <property type="entry name" value="PROTEIN_KINASE_DOM"/>
    <property type="match status" value="1"/>
</dbReference>
<dbReference type="InterPro" id="IPR011009">
    <property type="entry name" value="Kinase-like_dom_sf"/>
</dbReference>
<evidence type="ECO:0000313" key="6">
    <source>
        <dbReference type="Proteomes" id="UP000677054"/>
    </source>
</evidence>
<dbReference type="InterPro" id="IPR050122">
    <property type="entry name" value="RTK"/>
</dbReference>